<evidence type="ECO:0000313" key="12">
    <source>
        <dbReference type="EMBL" id="PSK83890.1"/>
    </source>
</evidence>
<evidence type="ECO:0000256" key="5">
    <source>
        <dbReference type="ARBA" id="ARBA00022679"/>
    </source>
</evidence>
<dbReference type="PANTHER" id="PTHR20941:SF1">
    <property type="entry name" value="FOLIC ACID SYNTHESIS PROTEIN FOL1"/>
    <property type="match status" value="1"/>
</dbReference>
<evidence type="ECO:0000256" key="6">
    <source>
        <dbReference type="ARBA" id="ARBA00022723"/>
    </source>
</evidence>
<dbReference type="InterPro" id="IPR000489">
    <property type="entry name" value="Pterin-binding_dom"/>
</dbReference>
<dbReference type="Pfam" id="PF00809">
    <property type="entry name" value="Pterin_bind"/>
    <property type="match status" value="1"/>
</dbReference>
<evidence type="ECO:0000313" key="11">
    <source>
        <dbReference type="EMBL" id="GET23432.1"/>
    </source>
</evidence>
<dbReference type="GO" id="GO:0005829">
    <property type="term" value="C:cytosol"/>
    <property type="evidence" value="ECO:0007669"/>
    <property type="project" value="TreeGrafter"/>
</dbReference>
<protein>
    <recommendedName>
        <fullName evidence="4 9">Dihydropteroate synthase</fullName>
        <shortName evidence="9">DHPS</shortName>
        <ecNumber evidence="4 9">2.5.1.15</ecNumber>
    </recommendedName>
    <alternativeName>
        <fullName evidence="9">Dihydropteroate pyrophosphorylase</fullName>
    </alternativeName>
</protein>
<comment type="pathway">
    <text evidence="3 9">Cofactor biosynthesis; tetrahydrofolate biosynthesis; 7,8-dihydrofolate from 2-amino-4-hydroxy-6-hydroxymethyl-7,8-dihydropteridine diphosphate and 4-aminobenzoate: step 1/2.</text>
</comment>
<dbReference type="GO" id="GO:0004156">
    <property type="term" value="F:dihydropteroate synthase activity"/>
    <property type="evidence" value="ECO:0007669"/>
    <property type="project" value="UniProtKB-EC"/>
</dbReference>
<dbReference type="SUPFAM" id="SSF51717">
    <property type="entry name" value="Dihydropteroate synthetase-like"/>
    <property type="match status" value="1"/>
</dbReference>
<dbReference type="GO" id="GO:0046872">
    <property type="term" value="F:metal ion binding"/>
    <property type="evidence" value="ECO:0007669"/>
    <property type="project" value="UniProtKB-KW"/>
</dbReference>
<dbReference type="InterPro" id="IPR011005">
    <property type="entry name" value="Dihydropteroate_synth-like_sf"/>
</dbReference>
<dbReference type="OrthoDB" id="9811744at2"/>
<dbReference type="InterPro" id="IPR045031">
    <property type="entry name" value="DHP_synth-like"/>
</dbReference>
<reference evidence="11 14" key="2">
    <citation type="submission" date="2019-10" db="EMBL/GenBank/DDBJ databases">
        <title>Prolixibacter strains distinguished by the presence of nitrate reductase genes were adept at nitrate-dependent anaerobic corrosion of metallic iron and carbon steel.</title>
        <authorList>
            <person name="Iino T."/>
            <person name="Shono N."/>
            <person name="Ito K."/>
            <person name="Nakamura R."/>
            <person name="Sueoka K."/>
            <person name="Harayama S."/>
            <person name="Ohkuma M."/>
        </authorList>
    </citation>
    <scope>NUCLEOTIDE SEQUENCE [LARGE SCALE GENOMIC DNA]</scope>
    <source>
        <strain evidence="11 14">MIC1-1</strain>
    </source>
</reference>
<evidence type="ECO:0000256" key="2">
    <source>
        <dbReference type="ARBA" id="ARBA00001946"/>
    </source>
</evidence>
<keyword evidence="7 9" id="KW-0460">Magnesium</keyword>
<comment type="similarity">
    <text evidence="9">Belongs to the DHPS family.</text>
</comment>
<dbReference type="CDD" id="cd00739">
    <property type="entry name" value="DHPS"/>
    <property type="match status" value="1"/>
</dbReference>
<dbReference type="PROSITE" id="PS50972">
    <property type="entry name" value="PTERIN_BINDING"/>
    <property type="match status" value="1"/>
</dbReference>
<dbReference type="EC" id="2.5.1.15" evidence="4 9"/>
<keyword evidence="6 9" id="KW-0479">Metal-binding</keyword>
<keyword evidence="5 9" id="KW-0808">Transferase</keyword>
<sequence length="292" mass="32594">MLFTRKKEPFYSRKKTITLDGRLIEIDHPMVMGILNVTPDSFFDGGKYVSHRAILKRAEKILEEGGEIIDIGAYSTRPGAMDVPAPEEASKLKSAVGLVRKEFPDAIISIDTFRASVAREVITEEGPCIINDISGGTMDDKMFETLAELGVPYIMMHIQGTPQTMQKNPHYDDVVQEILMFFAERVQQLKLLGVKDVILDPGFGFGKSIDHNFDLMNRLDSFGLFQFPLLVGVSRKSMIWKYLGTSAEESLNATTVLNTLALMGGADILRVHDVKEAVETIKIYSKLKSMVK</sequence>
<comment type="caution">
    <text evidence="12">The sequence shown here is derived from an EMBL/GenBank/DDBJ whole genome shotgun (WGS) entry which is preliminary data.</text>
</comment>
<dbReference type="InterPro" id="IPR006390">
    <property type="entry name" value="DHP_synth_dom"/>
</dbReference>
<dbReference type="RefSeq" id="WP_106541715.1">
    <property type="nucleotide sequence ID" value="NZ_BLAU01000001.1"/>
</dbReference>
<proteinExistence type="inferred from homology"/>
<dbReference type="EMBL" id="PYGC01000003">
    <property type="protein sequence ID" value="PSK83890.1"/>
    <property type="molecule type" value="Genomic_DNA"/>
</dbReference>
<evidence type="ECO:0000313" key="13">
    <source>
        <dbReference type="Proteomes" id="UP000240621"/>
    </source>
</evidence>
<comment type="function">
    <text evidence="9">Catalyzes the condensation of para-aminobenzoate (pABA) with 6-hydroxymethyl-7,8-dihydropterin diphosphate (DHPt-PP) to form 7,8-dihydropteroate (H2Pte), the immediate precursor of folate derivatives.</text>
</comment>
<comment type="catalytic activity">
    <reaction evidence="1">
        <text>(7,8-dihydropterin-6-yl)methyl diphosphate + 4-aminobenzoate = 7,8-dihydropteroate + diphosphate</text>
        <dbReference type="Rhea" id="RHEA:19949"/>
        <dbReference type="ChEBI" id="CHEBI:17836"/>
        <dbReference type="ChEBI" id="CHEBI:17839"/>
        <dbReference type="ChEBI" id="CHEBI:33019"/>
        <dbReference type="ChEBI" id="CHEBI:72950"/>
        <dbReference type="EC" id="2.5.1.15"/>
    </reaction>
</comment>
<dbReference type="EMBL" id="BLAU01000001">
    <property type="protein sequence ID" value="GET23432.1"/>
    <property type="molecule type" value="Genomic_DNA"/>
</dbReference>
<dbReference type="AlphaFoldDB" id="A0A2P8CFX9"/>
<dbReference type="PANTHER" id="PTHR20941">
    <property type="entry name" value="FOLATE SYNTHESIS PROTEINS"/>
    <property type="match status" value="1"/>
</dbReference>
<dbReference type="GO" id="GO:0046656">
    <property type="term" value="P:folic acid biosynthetic process"/>
    <property type="evidence" value="ECO:0007669"/>
    <property type="project" value="UniProtKB-KW"/>
</dbReference>
<dbReference type="Proteomes" id="UP000396862">
    <property type="component" value="Unassembled WGS sequence"/>
</dbReference>
<reference evidence="12 13" key="1">
    <citation type="submission" date="2018-03" db="EMBL/GenBank/DDBJ databases">
        <title>Genomic Encyclopedia of Archaeal and Bacterial Type Strains, Phase II (KMG-II): from individual species to whole genera.</title>
        <authorList>
            <person name="Goeker M."/>
        </authorList>
    </citation>
    <scope>NUCLEOTIDE SEQUENCE [LARGE SCALE GENOMIC DNA]</scope>
    <source>
        <strain evidence="12 13">DSM 27267</strain>
    </source>
</reference>
<dbReference type="UniPathway" id="UPA00077">
    <property type="reaction ID" value="UER00156"/>
</dbReference>
<dbReference type="NCBIfam" id="TIGR01496">
    <property type="entry name" value="DHPS"/>
    <property type="match status" value="1"/>
</dbReference>
<dbReference type="GO" id="GO:0046654">
    <property type="term" value="P:tetrahydrofolate biosynthetic process"/>
    <property type="evidence" value="ECO:0007669"/>
    <property type="project" value="UniProtKB-UniPathway"/>
</dbReference>
<organism evidence="12 13">
    <name type="scientific">Prolixibacter denitrificans</name>
    <dbReference type="NCBI Taxonomy" id="1541063"/>
    <lineage>
        <taxon>Bacteria</taxon>
        <taxon>Pseudomonadati</taxon>
        <taxon>Bacteroidota</taxon>
        <taxon>Bacteroidia</taxon>
        <taxon>Marinilabiliales</taxon>
        <taxon>Prolixibacteraceae</taxon>
        <taxon>Prolixibacter</taxon>
    </lineage>
</organism>
<evidence type="ECO:0000256" key="8">
    <source>
        <dbReference type="ARBA" id="ARBA00022909"/>
    </source>
</evidence>
<keyword evidence="14" id="KW-1185">Reference proteome</keyword>
<comment type="cofactor">
    <cofactor evidence="2 9">
        <name>Mg(2+)</name>
        <dbReference type="ChEBI" id="CHEBI:18420"/>
    </cofactor>
</comment>
<dbReference type="PROSITE" id="PS00792">
    <property type="entry name" value="DHPS_1"/>
    <property type="match status" value="1"/>
</dbReference>
<evidence type="ECO:0000256" key="1">
    <source>
        <dbReference type="ARBA" id="ARBA00000012"/>
    </source>
</evidence>
<evidence type="ECO:0000313" key="14">
    <source>
        <dbReference type="Proteomes" id="UP000396862"/>
    </source>
</evidence>
<keyword evidence="8 9" id="KW-0289">Folate biosynthesis</keyword>
<evidence type="ECO:0000256" key="9">
    <source>
        <dbReference type="RuleBase" id="RU361205"/>
    </source>
</evidence>
<name>A0A2P8CFX9_9BACT</name>
<evidence type="ECO:0000256" key="7">
    <source>
        <dbReference type="ARBA" id="ARBA00022842"/>
    </source>
</evidence>
<evidence type="ECO:0000256" key="3">
    <source>
        <dbReference type="ARBA" id="ARBA00004763"/>
    </source>
</evidence>
<evidence type="ECO:0000256" key="4">
    <source>
        <dbReference type="ARBA" id="ARBA00012458"/>
    </source>
</evidence>
<gene>
    <name evidence="12" type="ORF">CLV93_103308</name>
    <name evidence="11" type="ORF">JCM18694_36780</name>
</gene>
<accession>A0A2P8CFX9</accession>
<evidence type="ECO:0000259" key="10">
    <source>
        <dbReference type="PROSITE" id="PS50972"/>
    </source>
</evidence>
<dbReference type="Gene3D" id="3.20.20.20">
    <property type="entry name" value="Dihydropteroate synthase-like"/>
    <property type="match status" value="1"/>
</dbReference>
<feature type="domain" description="Pterin-binding" evidence="10">
    <location>
        <begin position="29"/>
        <end position="282"/>
    </location>
</feature>
<dbReference type="Proteomes" id="UP000240621">
    <property type="component" value="Unassembled WGS sequence"/>
</dbReference>